<keyword evidence="7" id="KW-0238">DNA-binding</keyword>
<organism evidence="13 14">
    <name type="scientific">Diplocarpon coronariae</name>
    <dbReference type="NCBI Taxonomy" id="2795749"/>
    <lineage>
        <taxon>Eukaryota</taxon>
        <taxon>Fungi</taxon>
        <taxon>Dikarya</taxon>
        <taxon>Ascomycota</taxon>
        <taxon>Pezizomycotina</taxon>
        <taxon>Leotiomycetes</taxon>
        <taxon>Helotiales</taxon>
        <taxon>Drepanopezizaceae</taxon>
        <taxon>Diplocarpon</taxon>
    </lineage>
</organism>
<evidence type="ECO:0000256" key="1">
    <source>
        <dbReference type="ARBA" id="ARBA00004123"/>
    </source>
</evidence>
<dbReference type="InterPro" id="IPR027417">
    <property type="entry name" value="P-loop_NTPase"/>
</dbReference>
<feature type="region of interest" description="Disordered" evidence="10">
    <location>
        <begin position="859"/>
        <end position="936"/>
    </location>
</feature>
<evidence type="ECO:0000256" key="3">
    <source>
        <dbReference type="ARBA" id="ARBA00022741"/>
    </source>
</evidence>
<proteinExistence type="inferred from homology"/>
<dbReference type="InterPro" id="IPR056026">
    <property type="entry name" value="DUF7607"/>
</dbReference>
<dbReference type="PROSITE" id="PS51194">
    <property type="entry name" value="HELICASE_CTER"/>
    <property type="match status" value="1"/>
</dbReference>
<comment type="subcellular location">
    <subcellularLocation>
        <location evidence="1">Nucleus</location>
    </subcellularLocation>
</comment>
<keyword evidence="6" id="KW-0067">ATP-binding</keyword>
<dbReference type="GO" id="GO:0016887">
    <property type="term" value="F:ATP hydrolysis activity"/>
    <property type="evidence" value="ECO:0007669"/>
    <property type="project" value="InterPro"/>
</dbReference>
<dbReference type="PANTHER" id="PTHR45797">
    <property type="entry name" value="RAD54-LIKE"/>
    <property type="match status" value="1"/>
</dbReference>
<keyword evidence="4" id="KW-0378">Hydrolase</keyword>
<sequence>MAPNNADDPWKWSTDRLIQELCTSDRSWSPSPDLISPNPVLLEQALRSQTVTGKVFLNVVDNQAVRDDLGVSNMNERMFVLSAVFEFRDRSTTWNQRSAVSNLSNSLRSLVQRFPQHAPAPPITPPSQSAFVDAHFGVARPATHMPPENPNSGRELPDFESSAAKRRKLDNTKSNDDPPPHFEEVVLAPDHDADDVDAGAPVDVLSLQGEDRSLEGTPVKVKKRLDLTALTTEPLQTLSDGTNVRRHIPTEADTVAHLLGEAVPGIELMLDAELAEGFASDAEERTEQVDEGPKKLVPDLVTADIDGYRGQKAAAYENMMAHVGLGNQHSRFEEKGISVTDPSNEAEQFHLDSCLSAVPNHEGRAQAKGGVATYTRTTKKGRDHHIRGRLAGYLGKGKLPVDEIFYQGVSFGQDVDVGDLTRDDLECSNYVGSYKPPPGRAMYVNTLMRNFFLSKHELNRGSRPSTVNLKIDKKGQLVSQSLTRLTKISRPILPRFRDDLLATDLTRDEEVFTAIRTYHEGGRERPGLMGFLQTPSFTLFYSTLNGEVRARREKVVDWPELLMGKDPADYRAETVFEMISNKPELDPDSLLTRYGDSKGEVSLPIFGESDEEYDDPAFWREYEQEQGIVLPQIRSESRKTRTAITPEEVDAAIDEAIAKLVVQFLNNKLPRLLKTAWRIWRESHKHDTKEDDIAACRARVEHLEDRLRKQRQEFHLLSWFKHEEVLAKAYGVLNFQLASSNVLRPRRSQEKFQNMKHKTNSYKVMEYTVLDREYELWKISVLGKDLCPKKPPKVGMAKSGTATKSTGSAARVAEYKYIDDESDGMSEFIVNDAEEELDRALGSDTVSEDDSAAFNDVENSYSTVPSLPINSATATPENDQSDQGQSGSNHATLESAATPVKSGHADQEPVALHESSSDDSEPPVSATSKFRTPRKSAAWTNNSVSLTGIIDLTVDSPPEVRAVIDLNTPEKPSPKFKVKYSNPIPYLVSSSSEVENLPPYENPAAIAEYSYTAWEKQGDRERLLIRIFYKLAESDQSSILEIFSSFSISTLWELVRKNINTHLIGDGEDTSYFTRITTIVQLYMMFIECKHIPFEAPLSNSSLEAALLSEEKWFSRFYNLGCRMHDYLRDSRSAQLRTGSRKARGSITSKRGLIASDDDSDEEPTKRRRIRDHGSLTIDEVQDGSPHIKRKKAVIEDASARDLRERNKQRLAEQEERRQVLKAKLEKYGGALDKGKAKYIINDAAESDQGYIYVNKEMSPHIKPHQMDGVRFMWNQIVTLGDEDSMQGCLLAHTMGLGKTMQTICLLVAIAEAASSPKPSISSQIPECLKETRALVLSPAGLIDNWMDEFLTWTQKDVLGNIWKVNSSLKKHERLETISDWDREGGVLLISYDSFRNLINNESTKIRLAPLSQAEHKRVQDQLLQSPNIVIADEAHKMKNTKSKLTKAATNFRTKSRIALTGSPLANNVEEYYSMINFIVENYLGSAEEFRSKYKKPIEAGLFLESTAPERRKSLKTLGLLNSELELKVHRRGMQVLKNELPPKVEFVLYLPLTDIQHKAYSMYIESLKARSDQLTKDGDVKTTTLWSWIATLSLLCNHPYCFNSKIHNPEADKAQARISAGADTTVEDDIVNVPLAKTRLSKSFIQDVTELFNTQDLLSITLSHKISVLCQILDAAKKANDKTLVFSSSIPTLNFLEQLFKRQGRVFKRLDGNTPLSKRQGEIKAFNKGQDDVYLISTMAGGLGLNLQSSNRVIIFDFKFNPTQEEQAVGRAYRIGQEKPTFVYRFVCGGTFEDNIHNKTIFKAQLASRVVDKKSPLACATKNFGDFLYQPKEVPQRDLSEFKGMDPEVLDKILASPTCVIRKIVQTDTFEVDDEDRLTESEMREVEMLIAEQKRKRKQGLSGEALPQAPVNQAAVREPPIVHLNRAPIRPPQRPRYELNPSGGFGCSAGV</sequence>
<keyword evidence="9" id="KW-0175">Coiled coil</keyword>
<dbReference type="GO" id="GO:0004386">
    <property type="term" value="F:helicase activity"/>
    <property type="evidence" value="ECO:0007669"/>
    <property type="project" value="UniProtKB-KW"/>
</dbReference>
<dbReference type="SMART" id="SM00487">
    <property type="entry name" value="DEXDc"/>
    <property type="match status" value="1"/>
</dbReference>
<feature type="domain" description="Helicase C-terminal" evidence="12">
    <location>
        <begin position="1669"/>
        <end position="1826"/>
    </location>
</feature>
<dbReference type="GO" id="GO:0005634">
    <property type="term" value="C:nucleus"/>
    <property type="evidence" value="ECO:0007669"/>
    <property type="project" value="UniProtKB-SubCell"/>
</dbReference>
<dbReference type="CDD" id="cd18007">
    <property type="entry name" value="DEXHc_ATRX-like"/>
    <property type="match status" value="1"/>
</dbReference>
<dbReference type="InterPro" id="IPR001650">
    <property type="entry name" value="Helicase_C-like"/>
</dbReference>
<evidence type="ECO:0000256" key="10">
    <source>
        <dbReference type="SAM" id="MobiDB-lite"/>
    </source>
</evidence>
<dbReference type="SMART" id="SM00490">
    <property type="entry name" value="HELICc"/>
    <property type="match status" value="1"/>
</dbReference>
<evidence type="ECO:0000313" key="13">
    <source>
        <dbReference type="EMBL" id="OWP00742.1"/>
    </source>
</evidence>
<evidence type="ECO:0000259" key="12">
    <source>
        <dbReference type="PROSITE" id="PS51194"/>
    </source>
</evidence>
<evidence type="ECO:0000256" key="9">
    <source>
        <dbReference type="SAM" id="Coils"/>
    </source>
</evidence>
<dbReference type="GO" id="GO:0005524">
    <property type="term" value="F:ATP binding"/>
    <property type="evidence" value="ECO:0007669"/>
    <property type="project" value="UniProtKB-KW"/>
</dbReference>
<evidence type="ECO:0000256" key="5">
    <source>
        <dbReference type="ARBA" id="ARBA00022806"/>
    </source>
</evidence>
<reference evidence="13 14" key="1">
    <citation type="submission" date="2017-04" db="EMBL/GenBank/DDBJ databases">
        <title>Draft genome sequence of Marssonina coronaria NL1: causal agent of apple blotch.</title>
        <authorList>
            <person name="Cheng Q."/>
        </authorList>
    </citation>
    <scope>NUCLEOTIDE SEQUENCE [LARGE SCALE GENOMIC DNA]</scope>
    <source>
        <strain evidence="13 14">NL1</strain>
    </source>
</reference>
<dbReference type="Pfam" id="PF00176">
    <property type="entry name" value="SNF2-rel_dom"/>
    <property type="match status" value="1"/>
</dbReference>
<dbReference type="InParanoid" id="A0A218YZ31"/>
<dbReference type="InterPro" id="IPR014001">
    <property type="entry name" value="Helicase_ATP-bd"/>
</dbReference>
<dbReference type="InterPro" id="IPR049730">
    <property type="entry name" value="SNF2/RAD54-like_C"/>
</dbReference>
<feature type="coiled-coil region" evidence="9">
    <location>
        <begin position="1204"/>
        <end position="1231"/>
    </location>
</feature>
<dbReference type="Pfam" id="PF00271">
    <property type="entry name" value="Helicase_C"/>
    <property type="match status" value="1"/>
</dbReference>
<evidence type="ECO:0000256" key="8">
    <source>
        <dbReference type="ARBA" id="ARBA00023242"/>
    </source>
</evidence>
<dbReference type="GO" id="GO:0003677">
    <property type="term" value="F:DNA binding"/>
    <property type="evidence" value="ECO:0007669"/>
    <property type="project" value="UniProtKB-KW"/>
</dbReference>
<feature type="region of interest" description="Disordered" evidence="10">
    <location>
        <begin position="1898"/>
        <end position="1952"/>
    </location>
</feature>
<dbReference type="Proteomes" id="UP000242519">
    <property type="component" value="Unassembled WGS sequence"/>
</dbReference>
<keyword evidence="8" id="KW-0539">Nucleus</keyword>
<dbReference type="Gene3D" id="3.40.50.300">
    <property type="entry name" value="P-loop containing nucleotide triphosphate hydrolases"/>
    <property type="match status" value="1"/>
</dbReference>
<dbReference type="SUPFAM" id="SSF52540">
    <property type="entry name" value="P-loop containing nucleoside triphosphate hydrolases"/>
    <property type="match status" value="2"/>
</dbReference>
<dbReference type="Pfam" id="PF24580">
    <property type="entry name" value="DUF7607"/>
    <property type="match status" value="1"/>
</dbReference>
<feature type="coiled-coil region" evidence="9">
    <location>
        <begin position="686"/>
        <end position="713"/>
    </location>
</feature>
<dbReference type="InterPro" id="IPR044574">
    <property type="entry name" value="ARIP4-like"/>
</dbReference>
<dbReference type="OrthoDB" id="2020972at2759"/>
<dbReference type="InterPro" id="IPR038718">
    <property type="entry name" value="SNF2-like_sf"/>
</dbReference>
<dbReference type="PANTHER" id="PTHR45797:SF1">
    <property type="entry name" value="HELICASE ARIP4"/>
    <property type="match status" value="1"/>
</dbReference>
<dbReference type="InterPro" id="IPR000330">
    <property type="entry name" value="SNF2_N"/>
</dbReference>
<name>A0A218YZ31_9HELO</name>
<keyword evidence="5" id="KW-0347">Helicase</keyword>
<evidence type="ECO:0000256" key="2">
    <source>
        <dbReference type="ARBA" id="ARBA00007025"/>
    </source>
</evidence>
<dbReference type="STRING" id="503106.A0A218YZ31"/>
<feature type="compositionally biased region" description="Polar residues" evidence="10">
    <location>
        <begin position="859"/>
        <end position="892"/>
    </location>
</feature>
<evidence type="ECO:0000313" key="14">
    <source>
        <dbReference type="Proteomes" id="UP000242519"/>
    </source>
</evidence>
<evidence type="ECO:0000259" key="11">
    <source>
        <dbReference type="PROSITE" id="PS51192"/>
    </source>
</evidence>
<comment type="similarity">
    <text evidence="2">Belongs to the SNF2/RAD54 helicase family.</text>
</comment>
<keyword evidence="3" id="KW-0547">Nucleotide-binding</keyword>
<feature type="region of interest" description="Disordered" evidence="10">
    <location>
        <begin position="140"/>
        <end position="163"/>
    </location>
</feature>
<evidence type="ECO:0000256" key="7">
    <source>
        <dbReference type="ARBA" id="ARBA00023125"/>
    </source>
</evidence>
<feature type="domain" description="Helicase ATP-binding" evidence="11">
    <location>
        <begin position="1280"/>
        <end position="1482"/>
    </location>
</feature>
<keyword evidence="14" id="KW-1185">Reference proteome</keyword>
<dbReference type="CDD" id="cd18793">
    <property type="entry name" value="SF2_C_SNF"/>
    <property type="match status" value="1"/>
</dbReference>
<protein>
    <recommendedName>
        <fullName evidence="15">SNF2 family helicase/ATPase</fullName>
    </recommendedName>
</protein>
<dbReference type="EMBL" id="MZNU01000308">
    <property type="protein sequence ID" value="OWP00742.1"/>
    <property type="molecule type" value="Genomic_DNA"/>
</dbReference>
<dbReference type="Gene3D" id="3.40.50.10810">
    <property type="entry name" value="Tandem AAA-ATPase domain"/>
    <property type="match status" value="1"/>
</dbReference>
<feature type="region of interest" description="Disordered" evidence="10">
    <location>
        <begin position="1138"/>
        <end position="1190"/>
    </location>
</feature>
<dbReference type="PROSITE" id="PS51192">
    <property type="entry name" value="HELICASE_ATP_BIND_1"/>
    <property type="match status" value="1"/>
</dbReference>
<comment type="caution">
    <text evidence="13">The sequence shown here is derived from an EMBL/GenBank/DDBJ whole genome shotgun (WGS) entry which is preliminary data.</text>
</comment>
<accession>A0A218YZ31</accession>
<evidence type="ECO:0008006" key="15">
    <source>
        <dbReference type="Google" id="ProtNLM"/>
    </source>
</evidence>
<evidence type="ECO:0000256" key="4">
    <source>
        <dbReference type="ARBA" id="ARBA00022801"/>
    </source>
</evidence>
<gene>
    <name evidence="13" type="ORF">B2J93_8433</name>
</gene>
<evidence type="ECO:0000256" key="6">
    <source>
        <dbReference type="ARBA" id="ARBA00022840"/>
    </source>
</evidence>